<reference evidence="2" key="1">
    <citation type="journal article" date="2021" name="Genome Biol. Evol.">
        <title>A High-Quality Reference Genome for a Parasitic Bivalve with Doubly Uniparental Inheritance (Bivalvia: Unionida).</title>
        <authorList>
            <person name="Smith C.H."/>
        </authorList>
    </citation>
    <scope>NUCLEOTIDE SEQUENCE</scope>
    <source>
        <strain evidence="2">CHS0354</strain>
    </source>
</reference>
<dbReference type="AlphaFoldDB" id="A0AAE0S710"/>
<dbReference type="PANTHER" id="PTHR15657:SF1">
    <property type="entry name" value="THYROID TRANSCRIPTION FACTOR 1-ASSOCIATED PROTEIN 26"/>
    <property type="match status" value="1"/>
</dbReference>
<dbReference type="EMBL" id="JAEAOA010001361">
    <property type="protein sequence ID" value="KAK3586374.1"/>
    <property type="molecule type" value="Genomic_DNA"/>
</dbReference>
<sequence>MESDRKKYTSKNRTRAIKSAKYKQFFGNQIQGQGFADKRKKKIQYEYLKFLKKENRRTEKTVLDGDAADCRKQRGFSAKSGRHKFSKAHEEYERRKQIKLDKKEVALKKKRELAAALDKYKQRKKEKFKKLCKKTYKGQPVMKDRIEHLLEKIQRQVNQT</sequence>
<dbReference type="PANTHER" id="PTHR15657">
    <property type="entry name" value="THYROID TRANSCRIPTION FACTOR 1-ASSOCIATED PROTEIN 26"/>
    <property type="match status" value="1"/>
</dbReference>
<comment type="caution">
    <text evidence="2">The sequence shown here is derived from an EMBL/GenBank/DDBJ whole genome shotgun (WGS) entry which is preliminary data.</text>
</comment>
<reference evidence="2" key="3">
    <citation type="submission" date="2023-05" db="EMBL/GenBank/DDBJ databases">
        <authorList>
            <person name="Smith C.H."/>
        </authorList>
    </citation>
    <scope>NUCLEOTIDE SEQUENCE</scope>
    <source>
        <strain evidence="2">CHS0354</strain>
        <tissue evidence="2">Mantle</tissue>
    </source>
</reference>
<gene>
    <name evidence="2" type="ORF">CHS0354_022530</name>
</gene>
<evidence type="ECO:0000313" key="3">
    <source>
        <dbReference type="Proteomes" id="UP001195483"/>
    </source>
</evidence>
<proteinExistence type="predicted"/>
<protein>
    <recommendedName>
        <fullName evidence="4">Thyroid transcription factor 1-associated protein 26</fullName>
    </recommendedName>
</protein>
<keyword evidence="1" id="KW-0175">Coiled coil</keyword>
<reference evidence="2" key="2">
    <citation type="journal article" date="2021" name="Genome Biol. Evol.">
        <title>Developing a high-quality reference genome for a parasitic bivalve with doubly uniparental inheritance (Bivalvia: Unionida).</title>
        <authorList>
            <person name="Smith C.H."/>
        </authorList>
    </citation>
    <scope>NUCLEOTIDE SEQUENCE</scope>
    <source>
        <strain evidence="2">CHS0354</strain>
        <tissue evidence="2">Mantle</tissue>
    </source>
</reference>
<evidence type="ECO:0000313" key="2">
    <source>
        <dbReference type="EMBL" id="KAK3586374.1"/>
    </source>
</evidence>
<organism evidence="2 3">
    <name type="scientific">Potamilus streckersoni</name>
    <dbReference type="NCBI Taxonomy" id="2493646"/>
    <lineage>
        <taxon>Eukaryota</taxon>
        <taxon>Metazoa</taxon>
        <taxon>Spiralia</taxon>
        <taxon>Lophotrochozoa</taxon>
        <taxon>Mollusca</taxon>
        <taxon>Bivalvia</taxon>
        <taxon>Autobranchia</taxon>
        <taxon>Heteroconchia</taxon>
        <taxon>Palaeoheterodonta</taxon>
        <taxon>Unionida</taxon>
        <taxon>Unionoidea</taxon>
        <taxon>Unionidae</taxon>
        <taxon>Ambleminae</taxon>
        <taxon>Lampsilini</taxon>
        <taxon>Potamilus</taxon>
    </lineage>
</organism>
<dbReference type="GO" id="GO:0005634">
    <property type="term" value="C:nucleus"/>
    <property type="evidence" value="ECO:0007669"/>
    <property type="project" value="TreeGrafter"/>
</dbReference>
<dbReference type="Proteomes" id="UP001195483">
    <property type="component" value="Unassembled WGS sequence"/>
</dbReference>
<feature type="coiled-coil region" evidence="1">
    <location>
        <begin position="103"/>
        <end position="130"/>
    </location>
</feature>
<accession>A0AAE0S710</accession>
<dbReference type="InterPro" id="IPR013730">
    <property type="entry name" value="Fyv7/TAP26"/>
</dbReference>
<name>A0AAE0S710_9BIVA</name>
<dbReference type="Pfam" id="PF08524">
    <property type="entry name" value="rRNA_processing"/>
    <property type="match status" value="1"/>
</dbReference>
<keyword evidence="3" id="KW-1185">Reference proteome</keyword>
<evidence type="ECO:0000256" key="1">
    <source>
        <dbReference type="SAM" id="Coils"/>
    </source>
</evidence>
<evidence type="ECO:0008006" key="4">
    <source>
        <dbReference type="Google" id="ProtNLM"/>
    </source>
</evidence>